<dbReference type="EMBL" id="CM042047">
    <property type="protein sequence ID" value="KAI3772268.1"/>
    <property type="molecule type" value="Genomic_DNA"/>
</dbReference>
<evidence type="ECO:0000313" key="1">
    <source>
        <dbReference type="EMBL" id="KAI3772268.1"/>
    </source>
</evidence>
<reference evidence="2" key="1">
    <citation type="journal article" date="2022" name="Mol. Ecol. Resour.">
        <title>The genomes of chicory, endive, great burdock and yacon provide insights into Asteraceae palaeo-polyploidization history and plant inulin production.</title>
        <authorList>
            <person name="Fan W."/>
            <person name="Wang S."/>
            <person name="Wang H."/>
            <person name="Wang A."/>
            <person name="Jiang F."/>
            <person name="Liu H."/>
            <person name="Zhao H."/>
            <person name="Xu D."/>
            <person name="Zhang Y."/>
        </authorList>
    </citation>
    <scope>NUCLEOTIDE SEQUENCE [LARGE SCALE GENOMIC DNA]</scope>
    <source>
        <strain evidence="2">cv. Niubang</strain>
    </source>
</reference>
<sequence length="93" mass="10723">MINPPKHHLKLGVLIRSMDFHPLEFLLATGCDQKEYVFKHTIGTRRRMSTVELSIMSCSETRKMTEKGQKNPWITERNITAVFIPSSFLTSLT</sequence>
<protein>
    <submittedName>
        <fullName evidence="1">Uncharacterized protein</fullName>
    </submittedName>
</protein>
<organism evidence="1 2">
    <name type="scientific">Arctium lappa</name>
    <name type="common">Greater burdock</name>
    <name type="synonym">Lappa major</name>
    <dbReference type="NCBI Taxonomy" id="4217"/>
    <lineage>
        <taxon>Eukaryota</taxon>
        <taxon>Viridiplantae</taxon>
        <taxon>Streptophyta</taxon>
        <taxon>Embryophyta</taxon>
        <taxon>Tracheophyta</taxon>
        <taxon>Spermatophyta</taxon>
        <taxon>Magnoliopsida</taxon>
        <taxon>eudicotyledons</taxon>
        <taxon>Gunneridae</taxon>
        <taxon>Pentapetalae</taxon>
        <taxon>asterids</taxon>
        <taxon>campanulids</taxon>
        <taxon>Asterales</taxon>
        <taxon>Asteraceae</taxon>
        <taxon>Carduoideae</taxon>
        <taxon>Cardueae</taxon>
        <taxon>Arctiinae</taxon>
        <taxon>Arctium</taxon>
    </lineage>
</organism>
<keyword evidence="2" id="KW-1185">Reference proteome</keyword>
<dbReference type="Proteomes" id="UP001055879">
    <property type="component" value="Linkage Group LG01"/>
</dbReference>
<accession>A0ACB9FLN1</accession>
<comment type="caution">
    <text evidence="1">The sequence shown here is derived from an EMBL/GenBank/DDBJ whole genome shotgun (WGS) entry which is preliminary data.</text>
</comment>
<proteinExistence type="predicted"/>
<name>A0ACB9FLN1_ARCLA</name>
<gene>
    <name evidence="1" type="ORF">L6452_03450</name>
</gene>
<evidence type="ECO:0000313" key="2">
    <source>
        <dbReference type="Proteomes" id="UP001055879"/>
    </source>
</evidence>
<reference evidence="1 2" key="2">
    <citation type="journal article" date="2022" name="Mol. Ecol. Resour.">
        <title>The genomes of chicory, endive, great burdock and yacon provide insights into Asteraceae paleo-polyploidization history and plant inulin production.</title>
        <authorList>
            <person name="Fan W."/>
            <person name="Wang S."/>
            <person name="Wang H."/>
            <person name="Wang A."/>
            <person name="Jiang F."/>
            <person name="Liu H."/>
            <person name="Zhao H."/>
            <person name="Xu D."/>
            <person name="Zhang Y."/>
        </authorList>
    </citation>
    <scope>NUCLEOTIDE SEQUENCE [LARGE SCALE GENOMIC DNA]</scope>
    <source>
        <strain evidence="2">cv. Niubang</strain>
    </source>
</reference>